<gene>
    <name evidence="3" type="ORF">CPU2_016</name>
</gene>
<keyword evidence="1" id="KW-1133">Transmembrane helix</keyword>
<keyword evidence="1" id="KW-0812">Transmembrane</keyword>
<evidence type="ECO:0000313" key="3">
    <source>
        <dbReference type="EMBL" id="BBA17538.1"/>
    </source>
</evidence>
<protein>
    <recommendedName>
        <fullName evidence="2">LPS-assembly protein LptD central domain-containing protein</fullName>
    </recommendedName>
</protein>
<feature type="transmembrane region" description="Helical" evidence="1">
    <location>
        <begin position="6"/>
        <end position="25"/>
    </location>
</feature>
<accession>A0AAD1CKZ7</accession>
<evidence type="ECO:0000259" key="2">
    <source>
        <dbReference type="Pfam" id="PF19838"/>
    </source>
</evidence>
<feature type="transmembrane region" description="Helical" evidence="1">
    <location>
        <begin position="208"/>
        <end position="228"/>
    </location>
</feature>
<organism evidence="3 4">
    <name type="scientific">Blattabacterium punctulatus CPU2</name>
    <dbReference type="NCBI Taxonomy" id="1457032"/>
    <lineage>
        <taxon>Bacteria</taxon>
        <taxon>Pseudomonadati</taxon>
        <taxon>Bacteroidota</taxon>
        <taxon>Flavobacteriia</taxon>
        <taxon>Flavobacteriales</taxon>
        <taxon>Blattabacteriaceae</taxon>
        <taxon>Blattabacterium</taxon>
    </lineage>
</organism>
<evidence type="ECO:0000256" key="1">
    <source>
        <dbReference type="SAM" id="Phobius"/>
    </source>
</evidence>
<dbReference type="AlphaFoldDB" id="A0AAD1CKZ7"/>
<dbReference type="Proteomes" id="UP000262607">
    <property type="component" value="Chromosome"/>
</dbReference>
<feature type="domain" description="LPS-assembly protein LptD central" evidence="2">
    <location>
        <begin position="203"/>
        <end position="485"/>
    </location>
</feature>
<dbReference type="Pfam" id="PF19838">
    <property type="entry name" value="LptD_2"/>
    <property type="match status" value="2"/>
</dbReference>
<keyword evidence="1" id="KW-0472">Membrane</keyword>
<dbReference type="InterPro" id="IPR045659">
    <property type="entry name" value="LptD_2"/>
</dbReference>
<name>A0AAD1CKZ7_9FLAO</name>
<sequence length="782" mass="95258">MYTKKWISISTIIFFFFLYTIFSYAEEEKKKEELKIIDESKIESSLNLNNITKLKNIVIKYRSNVQEHHIDDGKSYLDGNAFIEYLDTKIKADRIELNWKNGDLYAIGKKKNVIVIQKGDNQYYTSRRFHINLDNQKWNADNVYIQEKDYVIIAKDIKKENDYSLMKKVIYTADPFFIEKKDKIPDFYLKTDFLKYFHKKKYVITGPVFFYWYQVPIPIIFPFLYIPLKKDNSRISSFGITYPSFLIQNKKITIENIGFYFPISDYFNFLISSSIYGGEKWKLETKMEYKLKYSYNGSIHFNYQYLSNKKFDYQFKWKHYKDSNSNSEIKFNADINYYFDNFSPVNSIKYEEMNISNISIKKNFQNYFLNMEAYIIQKRNKGITQLKIPEISISMRQKPFFIKKPFFYPLIMDYHIFSHNYIEYNSIFPLLKKIKQKIDIQTGIKHTINISTFIPINPYFKIYPRIHYKGYSTWNLNSWTSTLFQKTNVLTDILFSSLEGFLELNNKDFLLRHQIAPIVSFKIKSYLPLNQNNKNNLIENRIIFILNNNLELKIKNNKNLKDFTYKKIKIIDLFQVKTFYFFDKNYFHLEKFYFMGYTNFTKYLKMKYKGGINLYEKRKYNTFLFDNRNEKKRMYFHFSFHENFEYEINFFNNKYEKKGKNRYEYFLFDKYNYAIYPIPLNLKIDLNSTYENYFHQKKLFNVFLSINGFINLTKYWNIEINTDYNLLKNKISFLKLVFYRDLRSFKINFDWVPIGEDHYWSFFIGIKDPNLSKLLQYKEIHY</sequence>
<reference evidence="3 4" key="1">
    <citation type="submission" date="2014-06" db="EMBL/GenBank/DDBJ databases">
        <title>Genome sequence of the intracellular symbiont Blattabacterium cuenoti, strain CPU2 from the wood feeding cockroach Cryptocercus punctulatus.</title>
        <authorList>
            <person name="Kinjo Y."/>
            <person name="Ohkuma M."/>
            <person name="Tokuda G."/>
        </authorList>
    </citation>
    <scope>NUCLEOTIDE SEQUENCE [LARGE SCALE GENOMIC DNA]</scope>
    <source>
        <strain evidence="3 4">CPU2</strain>
    </source>
</reference>
<proteinExistence type="predicted"/>
<dbReference type="EMBL" id="AP014610">
    <property type="protein sequence ID" value="BBA17538.1"/>
    <property type="molecule type" value="Genomic_DNA"/>
</dbReference>
<evidence type="ECO:0000313" key="4">
    <source>
        <dbReference type="Proteomes" id="UP000262607"/>
    </source>
</evidence>
<feature type="domain" description="LPS-assembly protein LptD central" evidence="2">
    <location>
        <begin position="539"/>
        <end position="615"/>
    </location>
</feature>